<name>A0A0F9VBW5_9ZZZZ</name>
<accession>A0A0F9VBW5</accession>
<dbReference type="EMBL" id="LAZR01000596">
    <property type="protein sequence ID" value="KKN63273.1"/>
    <property type="molecule type" value="Genomic_DNA"/>
</dbReference>
<sequence>MSLNISGLYKMMAGFVPAGLNPKVWLIRQEHTYGLPQTVPSIDDLIAFYPGKMVKGQRFYVVDYPSTGTITTYVLNTSPSILIDYATETSLITEENWRIYFDEVTQVSTTFDQVWNFAPDYQGGQPPHQLISPHYVTDVALAWESNWEAIKDPSKGHKWGRIRTSNNYTEYESPPLSGTYIRIYDDWSLPINQGNPYAPGDYIANMWKRQDIAEGPITDPVNLTVDKWYVVEDGIVTDEFPDTTEYERGRGSYFQALSTHTFTFDADAIAQQIPDVPSRTLPNGSPNNAPANWEEGIGDTTGSEQLWKIWAQMTKYSQLKTPWYLEKIIEDPEYVRYCNLADPFPETICPYTKSITDTGGDPDDALKTYDELLEEAGWSGAYDDLTHRFIATRKDAVGGVPGPDFTTWLVEEIEGESGVWMDIRFKLFDRTADYDSVIVAGKPTGRDPSSQGWSNLQLAETDTRRQYSSQAWKYSDGTLKSEWTNPQPFTGDDLYIDEIEMDDETFKFSPNDPNDPNKVNPEYIRAIATLRRGNRRLWEYPENGFSYAWYLIYNDVEIDPPTLIDNDTGKDIYWLPAHSVASGNDSSTVLIDNDATFLDDDLSVSDSITNLTDGSAATIVSIDSDIQITTTALTGGSADKWQLNDNYALAGSNRYRDGQVIVITPDGVDGKAYFKVIQTFNIPDGDDMIFTTIRDVRDLTDGLDAKKLEIHQDHNGPLLYNTGEAVFAPALVVLRVLQSNIPSPTFYWYVWTGSWTAISGSEDEYSIVANTLVIDPTKPVGTPIFTADASVEEIKYACSTHPTNPDSADYVSTFSDYQTIAKMGSASSGTGGVSPSLAILTNESITAVLMSDPDDAGYGEPIETLGVAGDLKTNLEVWKNGAKLVYNTDYTVGISPTSGDLYFGKAAHGNGKDAIVYVNTWDFPVSEIIVRSGICTITITIGGDVLLKEFAVASTLDAPGAIFADIDSNKGYVFDTGPDGRTAKTLNAVLYSITSGVQEILDPVNYYYRWTIAGTPGSWIQGGVGNNGEVKSLARADIFLESDVTVDISEESGGSPIIFSRTERFTDTLDGRTFRLYSSQVAKPSPPPSTQQPDQTVGVWGPVSTDALWASDGTEIPGTSSPVEYDWSEAYYLLGDDGMYGPSAGFMLPMYINAASDPGIGGSTDDLTTMEGNGWTYLTPSPEANKYLWRAHRAFQAYIADATTGELILVGGNPQPVTFTNGKPDTNPMPGSAWINAERLTMDDGVNGDFYETRQKINTSTTTAPDAATYDTWKTQRQPSGWVLPENLDEPGETEYIWEIIGKIDGEDDSMSGIWSYPKRITGRPGAPGGTGAVGTKGDTGDGYTYVRLVVSSDQTYTFENITNPDKYTLRAYNRAVIQLGENIAHGTQITINT</sequence>
<protein>
    <submittedName>
        <fullName evidence="1">Uncharacterized protein</fullName>
    </submittedName>
</protein>
<gene>
    <name evidence="1" type="ORF">LCGC14_0503910</name>
</gene>
<reference evidence="1" key="1">
    <citation type="journal article" date="2015" name="Nature">
        <title>Complex archaea that bridge the gap between prokaryotes and eukaryotes.</title>
        <authorList>
            <person name="Spang A."/>
            <person name="Saw J.H."/>
            <person name="Jorgensen S.L."/>
            <person name="Zaremba-Niedzwiedzka K."/>
            <person name="Martijn J."/>
            <person name="Lind A.E."/>
            <person name="van Eijk R."/>
            <person name="Schleper C."/>
            <person name="Guy L."/>
            <person name="Ettema T.J."/>
        </authorList>
    </citation>
    <scope>NUCLEOTIDE SEQUENCE</scope>
</reference>
<proteinExistence type="predicted"/>
<organism evidence="1">
    <name type="scientific">marine sediment metagenome</name>
    <dbReference type="NCBI Taxonomy" id="412755"/>
    <lineage>
        <taxon>unclassified sequences</taxon>
        <taxon>metagenomes</taxon>
        <taxon>ecological metagenomes</taxon>
    </lineage>
</organism>
<evidence type="ECO:0000313" key="1">
    <source>
        <dbReference type="EMBL" id="KKN63273.1"/>
    </source>
</evidence>
<feature type="non-terminal residue" evidence="1">
    <location>
        <position position="1394"/>
    </location>
</feature>
<comment type="caution">
    <text evidence="1">The sequence shown here is derived from an EMBL/GenBank/DDBJ whole genome shotgun (WGS) entry which is preliminary data.</text>
</comment>